<name>A0AA89BVS2_PINIB</name>
<dbReference type="EMBL" id="VSWD01000013">
    <property type="protein sequence ID" value="KAK3084338.1"/>
    <property type="molecule type" value="Genomic_DNA"/>
</dbReference>
<proteinExistence type="inferred from homology"/>
<evidence type="ECO:0000313" key="5">
    <source>
        <dbReference type="Proteomes" id="UP001186944"/>
    </source>
</evidence>
<dbReference type="PANTHER" id="PTHR11783">
    <property type="entry name" value="SULFOTRANSFERASE SULT"/>
    <property type="match status" value="1"/>
</dbReference>
<keyword evidence="5" id="KW-1185">Reference proteome</keyword>
<gene>
    <name evidence="4" type="ORF">FSP39_011821</name>
</gene>
<comment type="similarity">
    <text evidence="1">Belongs to the sulfotransferase 1 family.</text>
</comment>
<keyword evidence="2" id="KW-0808">Transferase</keyword>
<evidence type="ECO:0000313" key="4">
    <source>
        <dbReference type="EMBL" id="KAK3084338.1"/>
    </source>
</evidence>
<dbReference type="GO" id="GO:0008146">
    <property type="term" value="F:sulfotransferase activity"/>
    <property type="evidence" value="ECO:0007669"/>
    <property type="project" value="InterPro"/>
</dbReference>
<dbReference type="Gene3D" id="3.40.50.300">
    <property type="entry name" value="P-loop containing nucleotide triphosphate hydrolases"/>
    <property type="match status" value="1"/>
</dbReference>
<evidence type="ECO:0000256" key="2">
    <source>
        <dbReference type="ARBA" id="ARBA00022679"/>
    </source>
</evidence>
<protein>
    <recommendedName>
        <fullName evidence="3">Sulfotransferase domain-containing protein</fullName>
    </recommendedName>
</protein>
<feature type="domain" description="Sulfotransferase" evidence="3">
    <location>
        <begin position="55"/>
        <end position="309"/>
    </location>
</feature>
<reference evidence="4" key="1">
    <citation type="submission" date="2019-08" db="EMBL/GenBank/DDBJ databases">
        <title>The improved chromosome-level genome for the pearl oyster Pinctada fucata martensii using PacBio sequencing and Hi-C.</title>
        <authorList>
            <person name="Zheng Z."/>
        </authorList>
    </citation>
    <scope>NUCLEOTIDE SEQUENCE</scope>
    <source>
        <strain evidence="4">ZZ-2019</strain>
        <tissue evidence="4">Adductor muscle</tissue>
    </source>
</reference>
<dbReference type="SUPFAM" id="SSF52540">
    <property type="entry name" value="P-loop containing nucleoside triphosphate hydrolases"/>
    <property type="match status" value="1"/>
</dbReference>
<evidence type="ECO:0000259" key="3">
    <source>
        <dbReference type="Pfam" id="PF00685"/>
    </source>
</evidence>
<dbReference type="Proteomes" id="UP001186944">
    <property type="component" value="Unassembled WGS sequence"/>
</dbReference>
<dbReference type="InterPro" id="IPR027417">
    <property type="entry name" value="P-loop_NTPase"/>
</dbReference>
<sequence>MDSEHYFRKGRFQKQYGDVEFDFITIDGIGLNEFEVSPGGHTKRIKDIINLECRPDDVLLATYPKCGTHWTNEILHMVLQRSANYMKETKLGAMLEVLPSLDTLDRLQSPRVLNTHLPYKWLPRKHIQNGGKIIHTTRNPKDTYVSYFHHCKNLLELGNKSKNMTWAQFFDTCVIGKDVVYGSWFDYEKEIDLAKKSNKNIYTVYFENLKEDPEREIKGIVTFLDIQLPDSLIKEIAQKCEFQNLKKADKEFKEDPPEIKGMLEEFQMLFPDVKVDMYRKGIVGDWKNYFTIAQNEQFDALVEKELKDTSVKAIF</sequence>
<dbReference type="InterPro" id="IPR000863">
    <property type="entry name" value="Sulfotransferase_dom"/>
</dbReference>
<comment type="caution">
    <text evidence="4">The sequence shown here is derived from an EMBL/GenBank/DDBJ whole genome shotgun (WGS) entry which is preliminary data.</text>
</comment>
<organism evidence="4 5">
    <name type="scientific">Pinctada imbricata</name>
    <name type="common">Atlantic pearl-oyster</name>
    <name type="synonym">Pinctada martensii</name>
    <dbReference type="NCBI Taxonomy" id="66713"/>
    <lineage>
        <taxon>Eukaryota</taxon>
        <taxon>Metazoa</taxon>
        <taxon>Spiralia</taxon>
        <taxon>Lophotrochozoa</taxon>
        <taxon>Mollusca</taxon>
        <taxon>Bivalvia</taxon>
        <taxon>Autobranchia</taxon>
        <taxon>Pteriomorphia</taxon>
        <taxon>Pterioida</taxon>
        <taxon>Pterioidea</taxon>
        <taxon>Pteriidae</taxon>
        <taxon>Pinctada</taxon>
    </lineage>
</organism>
<dbReference type="Pfam" id="PF00685">
    <property type="entry name" value="Sulfotransfer_1"/>
    <property type="match status" value="1"/>
</dbReference>
<accession>A0AA89BVS2</accession>
<dbReference type="AlphaFoldDB" id="A0AA89BVS2"/>
<evidence type="ECO:0000256" key="1">
    <source>
        <dbReference type="ARBA" id="ARBA00005771"/>
    </source>
</evidence>